<feature type="coiled-coil region" evidence="2">
    <location>
        <begin position="1066"/>
        <end position="1121"/>
    </location>
</feature>
<dbReference type="GO" id="GO:0051087">
    <property type="term" value="F:protein-folding chaperone binding"/>
    <property type="evidence" value="ECO:0007669"/>
    <property type="project" value="InterPro"/>
</dbReference>
<evidence type="ECO:0000259" key="4">
    <source>
        <dbReference type="PROSITE" id="PS51035"/>
    </source>
</evidence>
<feature type="compositionally biased region" description="Basic and acidic residues" evidence="3">
    <location>
        <begin position="577"/>
        <end position="590"/>
    </location>
</feature>
<feature type="region of interest" description="Disordered" evidence="3">
    <location>
        <begin position="851"/>
        <end position="882"/>
    </location>
</feature>
<proteinExistence type="predicted"/>
<feature type="compositionally biased region" description="Basic and acidic residues" evidence="3">
    <location>
        <begin position="520"/>
        <end position="538"/>
    </location>
</feature>
<feature type="compositionally biased region" description="Polar residues" evidence="3">
    <location>
        <begin position="592"/>
        <end position="602"/>
    </location>
</feature>
<dbReference type="InterPro" id="IPR036533">
    <property type="entry name" value="BAG_dom_sf"/>
</dbReference>
<dbReference type="FunFam" id="1.20.58.120:FF:000010">
    <property type="entry name" value="BAG family molecular chaperone regulator 6"/>
    <property type="match status" value="1"/>
</dbReference>
<dbReference type="Proteomes" id="UP000796880">
    <property type="component" value="Unassembled WGS sequence"/>
</dbReference>
<feature type="region of interest" description="Disordered" evidence="3">
    <location>
        <begin position="577"/>
        <end position="604"/>
    </location>
</feature>
<keyword evidence="2" id="KW-0175">Coiled coil</keyword>
<name>A0A8K0MT42_9ROSA</name>
<dbReference type="Gene3D" id="1.20.58.120">
    <property type="entry name" value="BAG domain"/>
    <property type="match status" value="1"/>
</dbReference>
<feature type="compositionally biased region" description="Polar residues" evidence="3">
    <location>
        <begin position="501"/>
        <end position="513"/>
    </location>
</feature>
<feature type="region of interest" description="Disordered" evidence="3">
    <location>
        <begin position="994"/>
        <end position="1018"/>
    </location>
</feature>
<dbReference type="PANTHER" id="PTHR33322">
    <property type="entry name" value="BAG DOMAIN CONTAINING PROTEIN, EXPRESSED"/>
    <property type="match status" value="1"/>
</dbReference>
<dbReference type="InterPro" id="IPR040400">
    <property type="entry name" value="BAG5/6/7/8"/>
</dbReference>
<evidence type="ECO:0000256" key="2">
    <source>
        <dbReference type="SAM" id="Coils"/>
    </source>
</evidence>
<evidence type="ECO:0000313" key="6">
    <source>
        <dbReference type="Proteomes" id="UP000796880"/>
    </source>
</evidence>
<keyword evidence="6" id="KW-1185">Reference proteome</keyword>
<dbReference type="Pfam" id="PF02179">
    <property type="entry name" value="BAG"/>
    <property type="match status" value="1"/>
</dbReference>
<dbReference type="AlphaFoldDB" id="A0A8K0MT42"/>
<dbReference type="PANTHER" id="PTHR33322:SF16">
    <property type="entry name" value="BAG FAMILY MOLECULAR CHAPERONE REGULATOR 6"/>
    <property type="match status" value="1"/>
</dbReference>
<dbReference type="SUPFAM" id="SSF63491">
    <property type="entry name" value="BAG domain"/>
    <property type="match status" value="1"/>
</dbReference>
<sequence>MGLERLGLGRESRRGEWRLVRKFGLTTAAFRLGAHGLSGLEDAYHFFAAVCRFFFLVASVTADIFILSLPISEVLTRKRDYHWAEGVLESIGETFGLVLKSVRIRVLFVGSDQRPLFELSAMKCNVDSILHSHGKVLPDRIRDSIVGMRKGFEKPLKVRIGIDTRLDRAEYSRKSVWEEGEVEVAAGVLKKVGMAEELRKNSHLAVGEFEDGGMAGTVVGRKEELSGPVPNLEVLESEWPGALEAQRGKRGDLGRAIITWFGEGLARASGRRHFGSDGSEQFPRSNVIPGGARGKFNRFSIEERSSGASVLILSVRMMPPYMYMDSCPIKATKPLLLPVKPFQLICQWIQPDLLPYLSLGRMVVIIAILHLIIPAATMVTFRAITVSDLMLIPPCHHVALGGGYPVHYAPPPHYSMELPRYEYDKNMPRSYHCYGCPNHPYNSEEKQDHGKDNADMISVKDQRSEDGKRQFPFPIIWMPAYEKSLKKLKRRVIGIQTHLQNVKKSSHTSSTLSIPVIQIEPHKEEDSEDATRRGRDVPVNRPSSTNARRSSSHPKRLSFPLFALELILCQERIMEMEPHENSQQDSKLEEGISSSSKEVQLNQKEKKLIKSTADASNKLVIEKPMEEEMNIRQRRIQKQAWLSAYRGFDVRMGPLKKLKQIAEIREQLVDVRNHIQTLESSSDLQKDNKQKVLIGESIMRLLLKLDAIQGLHSSLRDIRKSLARELVNLQEKLDSLMIGNSKESEVGWISKRSKSLALAILQCLPVSIVQHFVAEDDRQKLSIASDVSLRQPDAEPLEEPNDVVVNGEPEASTTMVEETDKADAASESIQLVQAPLVVEDKMEILRPDFKTPNATEFDKDTDVGMSKKEVQQASEQDSTSEVISAADFDGAPAPGKDAEVLELVEFPIEVIEDTASSEFEKNGQVELENDDLLMEDKCQGATGATPLEVVITKSEHPNEVHEDSNIEPEQCVKIGCEEDEEHFANLVLEGLKEGEERAEVSNNVPEPEESQLKYSPEEKETKVDIVGAKEELKGFMMKSVNIFGINQEEGTETQEKILTTQSKTRKLDLVETNEKLKEENEKLRKMTEKLMEAGKEQLDVISNLTGRVKDLEKKLSKKKKLRTRQRKSGVVFICPPNPSMHIFSLTSNDSQKQYTIKLNNKQTWLDWQPIGNKLVISFLALISDCRSACLIQTHNMKQSLTAFSSCKSQLKVSVGELKH</sequence>
<dbReference type="GO" id="GO:0009506">
    <property type="term" value="C:plasmodesma"/>
    <property type="evidence" value="ECO:0007669"/>
    <property type="project" value="TreeGrafter"/>
</dbReference>
<dbReference type="SMART" id="SM00264">
    <property type="entry name" value="BAG"/>
    <property type="match status" value="1"/>
</dbReference>
<dbReference type="InterPro" id="IPR003103">
    <property type="entry name" value="BAG_domain"/>
</dbReference>
<accession>A0A8K0MT42</accession>
<dbReference type="GO" id="GO:0006457">
    <property type="term" value="P:protein folding"/>
    <property type="evidence" value="ECO:0007669"/>
    <property type="project" value="TreeGrafter"/>
</dbReference>
<gene>
    <name evidence="5" type="ORF">FNV43_RR01198</name>
</gene>
<evidence type="ECO:0000256" key="1">
    <source>
        <dbReference type="ARBA" id="ARBA00023186"/>
    </source>
</evidence>
<dbReference type="EMBL" id="VOIH02000001">
    <property type="protein sequence ID" value="KAF3456545.1"/>
    <property type="molecule type" value="Genomic_DNA"/>
</dbReference>
<feature type="coiled-coil region" evidence="2">
    <location>
        <begin position="712"/>
        <end position="739"/>
    </location>
</feature>
<comment type="caution">
    <text evidence="5">The sequence shown here is derived from an EMBL/GenBank/DDBJ whole genome shotgun (WGS) entry which is preliminary data.</text>
</comment>
<dbReference type="OrthoDB" id="787121at2759"/>
<evidence type="ECO:0000256" key="3">
    <source>
        <dbReference type="SAM" id="MobiDB-lite"/>
    </source>
</evidence>
<feature type="compositionally biased region" description="Basic and acidic residues" evidence="3">
    <location>
        <begin position="856"/>
        <end position="870"/>
    </location>
</feature>
<feature type="compositionally biased region" description="Polar residues" evidence="3">
    <location>
        <begin position="871"/>
        <end position="882"/>
    </location>
</feature>
<feature type="domain" description="BAG" evidence="4">
    <location>
        <begin position="660"/>
        <end position="737"/>
    </location>
</feature>
<feature type="region of interest" description="Disordered" evidence="3">
    <location>
        <begin position="501"/>
        <end position="554"/>
    </location>
</feature>
<protein>
    <recommendedName>
        <fullName evidence="4">BAG domain-containing protein</fullName>
    </recommendedName>
</protein>
<organism evidence="5 6">
    <name type="scientific">Rhamnella rubrinervis</name>
    <dbReference type="NCBI Taxonomy" id="2594499"/>
    <lineage>
        <taxon>Eukaryota</taxon>
        <taxon>Viridiplantae</taxon>
        <taxon>Streptophyta</taxon>
        <taxon>Embryophyta</taxon>
        <taxon>Tracheophyta</taxon>
        <taxon>Spermatophyta</taxon>
        <taxon>Magnoliopsida</taxon>
        <taxon>eudicotyledons</taxon>
        <taxon>Gunneridae</taxon>
        <taxon>Pentapetalae</taxon>
        <taxon>rosids</taxon>
        <taxon>fabids</taxon>
        <taxon>Rosales</taxon>
        <taxon>Rhamnaceae</taxon>
        <taxon>rhamnoid group</taxon>
        <taxon>Rhamneae</taxon>
        <taxon>Rhamnella</taxon>
    </lineage>
</organism>
<evidence type="ECO:0000313" key="5">
    <source>
        <dbReference type="EMBL" id="KAF3456545.1"/>
    </source>
</evidence>
<keyword evidence="1" id="KW-0143">Chaperone</keyword>
<reference evidence="5" key="1">
    <citation type="submission" date="2020-03" db="EMBL/GenBank/DDBJ databases">
        <title>A high-quality chromosome-level genome assembly of a woody plant with both climbing and erect habits, Rhamnella rubrinervis.</title>
        <authorList>
            <person name="Lu Z."/>
            <person name="Yang Y."/>
            <person name="Zhu X."/>
            <person name="Sun Y."/>
        </authorList>
    </citation>
    <scope>NUCLEOTIDE SEQUENCE</scope>
    <source>
        <strain evidence="5">BYM</strain>
        <tissue evidence="5">Leaf</tissue>
    </source>
</reference>
<dbReference type="PROSITE" id="PS51035">
    <property type="entry name" value="BAG"/>
    <property type="match status" value="1"/>
</dbReference>